<proteinExistence type="predicted"/>
<dbReference type="Proteomes" id="UP001061452">
    <property type="component" value="Unassembled WGS sequence"/>
</dbReference>
<evidence type="ECO:0000313" key="2">
    <source>
        <dbReference type="Proteomes" id="UP001061452"/>
    </source>
</evidence>
<organism evidence="1 2">
    <name type="scientific">Komagataeibacter intermedius NRIC 0521</name>
    <dbReference type="NCBI Taxonomy" id="1307934"/>
    <lineage>
        <taxon>Bacteria</taxon>
        <taxon>Pseudomonadati</taxon>
        <taxon>Pseudomonadota</taxon>
        <taxon>Alphaproteobacteria</taxon>
        <taxon>Acetobacterales</taxon>
        <taxon>Acetobacteraceae</taxon>
        <taxon>Komagataeibacter</taxon>
    </lineage>
</organism>
<protein>
    <submittedName>
        <fullName evidence="1">Uncharacterized protein</fullName>
    </submittedName>
</protein>
<name>A0ABQ0PFS9_9PROT</name>
<keyword evidence="2" id="KW-1185">Reference proteome</keyword>
<accession>A0ABQ0PFS9</accession>
<reference evidence="1" key="1">
    <citation type="submission" date="2013-04" db="EMBL/GenBank/DDBJ databases">
        <title>The genome sequencing project of 58 acetic acid bacteria.</title>
        <authorList>
            <person name="Okamoto-Kainuma A."/>
            <person name="Ishikawa M."/>
            <person name="Umino S."/>
            <person name="Koizumi Y."/>
            <person name="Shiwa Y."/>
            <person name="Yoshikawa H."/>
            <person name="Matsutani M."/>
            <person name="Matsushita K."/>
        </authorList>
    </citation>
    <scope>NUCLEOTIDE SEQUENCE</scope>
    <source>
        <strain evidence="1">NRIC 0521</strain>
    </source>
</reference>
<dbReference type="EMBL" id="BAQJ01000014">
    <property type="protein sequence ID" value="GBQ66559.1"/>
    <property type="molecule type" value="Genomic_DNA"/>
</dbReference>
<evidence type="ECO:0000313" key="1">
    <source>
        <dbReference type="EMBL" id="GBQ66559.1"/>
    </source>
</evidence>
<sequence length="93" mass="9917">MNGMPAPAATLKVTLLGLRREGEGILPGSVEVTLSLRGSTEGKEWQATLSAQVPAEMMSGYLQNGLRTISQKVLELIVRGYGLATNSTALTWE</sequence>
<comment type="caution">
    <text evidence="1">The sequence shown here is derived from an EMBL/GenBank/DDBJ whole genome shotgun (WGS) entry which is preliminary data.</text>
</comment>
<gene>
    <name evidence="1" type="ORF">AA0521_0775</name>
</gene>